<dbReference type="Pfam" id="PF04143">
    <property type="entry name" value="Sulf_transp"/>
    <property type="match status" value="1"/>
</dbReference>
<keyword evidence="6 8" id="KW-1133">Transmembrane helix</keyword>
<evidence type="ECO:0000313" key="10">
    <source>
        <dbReference type="Proteomes" id="UP000005408"/>
    </source>
</evidence>
<feature type="transmembrane region" description="Helical" evidence="8">
    <location>
        <begin position="399"/>
        <end position="420"/>
    </location>
</feature>
<dbReference type="Proteomes" id="UP000005408">
    <property type="component" value="Unassembled WGS sequence"/>
</dbReference>
<feature type="transmembrane region" description="Helical" evidence="8">
    <location>
        <begin position="336"/>
        <end position="355"/>
    </location>
</feature>
<organism evidence="9 10">
    <name type="scientific">Magallana gigas</name>
    <name type="common">Pacific oyster</name>
    <name type="synonym">Crassostrea gigas</name>
    <dbReference type="NCBI Taxonomy" id="29159"/>
    <lineage>
        <taxon>Eukaryota</taxon>
        <taxon>Metazoa</taxon>
        <taxon>Spiralia</taxon>
        <taxon>Lophotrochozoa</taxon>
        <taxon>Mollusca</taxon>
        <taxon>Bivalvia</taxon>
        <taxon>Autobranchia</taxon>
        <taxon>Pteriomorphia</taxon>
        <taxon>Ostreida</taxon>
        <taxon>Ostreoidea</taxon>
        <taxon>Ostreidae</taxon>
        <taxon>Magallana</taxon>
    </lineage>
</organism>
<protein>
    <recommendedName>
        <fullName evidence="11">Sulphur transport domain-containing protein</fullName>
    </recommendedName>
</protein>
<dbReference type="OMA" id="YSICNES"/>
<evidence type="ECO:0008006" key="11">
    <source>
        <dbReference type="Google" id="ProtNLM"/>
    </source>
</evidence>
<dbReference type="PANTHER" id="PTHR30574:SF1">
    <property type="entry name" value="SULPHUR TRANSPORT DOMAIN-CONTAINING PROTEIN"/>
    <property type="match status" value="1"/>
</dbReference>
<dbReference type="PANTHER" id="PTHR30574">
    <property type="entry name" value="INNER MEMBRANE PROTEIN YEDE"/>
    <property type="match status" value="1"/>
</dbReference>
<feature type="transmembrane region" description="Helical" evidence="8">
    <location>
        <begin position="227"/>
        <end position="251"/>
    </location>
</feature>
<feature type="transmembrane region" description="Helical" evidence="8">
    <location>
        <begin position="63"/>
        <end position="84"/>
    </location>
</feature>
<keyword evidence="3" id="KW-1003">Cell membrane</keyword>
<evidence type="ECO:0000256" key="3">
    <source>
        <dbReference type="ARBA" id="ARBA00022475"/>
    </source>
</evidence>
<evidence type="ECO:0000256" key="4">
    <source>
        <dbReference type="ARBA" id="ARBA00022519"/>
    </source>
</evidence>
<evidence type="ECO:0000256" key="2">
    <source>
        <dbReference type="ARBA" id="ARBA00022448"/>
    </source>
</evidence>
<dbReference type="AlphaFoldDB" id="A0A8W8P465"/>
<feature type="transmembrane region" description="Helical" evidence="8">
    <location>
        <begin position="149"/>
        <end position="174"/>
    </location>
</feature>
<reference evidence="9" key="1">
    <citation type="submission" date="2022-08" db="UniProtKB">
        <authorList>
            <consortium name="EnsemblMetazoa"/>
        </authorList>
    </citation>
    <scope>IDENTIFICATION</scope>
    <source>
        <strain evidence="9">05x7-T-G4-1.051#20</strain>
    </source>
</reference>
<evidence type="ECO:0000256" key="8">
    <source>
        <dbReference type="SAM" id="Phobius"/>
    </source>
</evidence>
<keyword evidence="2" id="KW-0813">Transport</keyword>
<feature type="transmembrane region" description="Helical" evidence="8">
    <location>
        <begin position="186"/>
        <end position="206"/>
    </location>
</feature>
<keyword evidence="7 8" id="KW-0472">Membrane</keyword>
<proteinExistence type="predicted"/>
<evidence type="ECO:0000256" key="5">
    <source>
        <dbReference type="ARBA" id="ARBA00022692"/>
    </source>
</evidence>
<evidence type="ECO:0000256" key="6">
    <source>
        <dbReference type="ARBA" id="ARBA00022989"/>
    </source>
</evidence>
<dbReference type="OrthoDB" id="10254418at2759"/>
<name>A0A8W8P465_MAGGI</name>
<dbReference type="InterPro" id="IPR007272">
    <property type="entry name" value="Sulf_transp_TsuA/YedE"/>
</dbReference>
<accession>A0A8W8P465</accession>
<keyword evidence="10" id="KW-1185">Reference proteome</keyword>
<sequence length="437" mass="46396">MSSSVVVPSVSSVEEISTGNEKGAEVNKTSYPTCQAQVNPEADVGNMQISDGRTKGTSRDSKCGIRTLKIVTSLICGVMLGIGLEKARVFDPRSVRDQMVFESFTMLKMFFTAVATGQITLSILSIIPRTKHYFDESCKHFVACFAYKGVLSTILGSFTFGVGMSLCGACPAMVFAQIGGAVPNAVFSLIGGLFGALTYGMLAHVIERTTKPKNPVQVHQIHKKLNLPYIALALPMAAFLCGGVAIIEWLWPTSKDLNSLNIEISADTNVFQQVAWPPYIAGILVGLCQVPLVLVLCDTLGGSSCYATVVSQWVVTERLQKMFPYLARCRGGLGNWWQVLLVIGVTGGSVMSAGLSSSIGTVSGVSIPDALVGGVLMLWGSRFASGCTSGHGISGMGLFAWLSFLAVPSIFAGGISTAFLMKYTGVKDHYVTYTGGV</sequence>
<evidence type="ECO:0000313" key="9">
    <source>
        <dbReference type="EnsemblMetazoa" id="G8921.4:cds"/>
    </source>
</evidence>
<comment type="subcellular location">
    <subcellularLocation>
        <location evidence="1">Cell inner membrane</location>
        <topology evidence="1">Multi-pass membrane protein</topology>
    </subcellularLocation>
</comment>
<dbReference type="EnsemblMetazoa" id="G8921.4">
    <property type="protein sequence ID" value="G8921.4:cds"/>
    <property type="gene ID" value="G8921"/>
</dbReference>
<dbReference type="GO" id="GO:0005886">
    <property type="term" value="C:plasma membrane"/>
    <property type="evidence" value="ECO:0007669"/>
    <property type="project" value="UniProtKB-SubCell"/>
</dbReference>
<evidence type="ECO:0000256" key="1">
    <source>
        <dbReference type="ARBA" id="ARBA00004429"/>
    </source>
</evidence>
<feature type="transmembrane region" description="Helical" evidence="8">
    <location>
        <begin position="104"/>
        <end position="128"/>
    </location>
</feature>
<evidence type="ECO:0000256" key="7">
    <source>
        <dbReference type="ARBA" id="ARBA00023136"/>
    </source>
</evidence>
<keyword evidence="4" id="KW-0997">Cell inner membrane</keyword>
<keyword evidence="5 8" id="KW-0812">Transmembrane</keyword>